<gene>
    <name evidence="15" type="ORF">GXX24_12665</name>
</gene>
<name>A0A832PNH7_9RHOB</name>
<dbReference type="Proteomes" id="UP000580830">
    <property type="component" value="Unassembled WGS sequence"/>
</dbReference>
<feature type="transmembrane region" description="Helical" evidence="13">
    <location>
        <begin position="97"/>
        <end position="116"/>
    </location>
</feature>
<keyword evidence="9 13" id="KW-1133">Transmembrane helix</keyword>
<dbReference type="PANTHER" id="PTHR30529:SF1">
    <property type="entry name" value="CYTOCHROME B561 HOMOLOG 2"/>
    <property type="match status" value="1"/>
</dbReference>
<keyword evidence="3" id="KW-0813">Transport</keyword>
<dbReference type="Pfam" id="PF01292">
    <property type="entry name" value="Ni_hydr_CYTB"/>
    <property type="match status" value="1"/>
</dbReference>
<dbReference type="PANTHER" id="PTHR30529">
    <property type="entry name" value="CYTOCHROME B561"/>
    <property type="match status" value="1"/>
</dbReference>
<feature type="transmembrane region" description="Helical" evidence="13">
    <location>
        <begin position="54"/>
        <end position="76"/>
    </location>
</feature>
<dbReference type="GO" id="GO:0022904">
    <property type="term" value="P:respiratory electron transport chain"/>
    <property type="evidence" value="ECO:0007669"/>
    <property type="project" value="InterPro"/>
</dbReference>
<evidence type="ECO:0000256" key="13">
    <source>
        <dbReference type="SAM" id="Phobius"/>
    </source>
</evidence>
<comment type="caution">
    <text evidence="15">The sequence shown here is derived from an EMBL/GenBank/DDBJ whole genome shotgun (WGS) entry which is preliminary data.</text>
</comment>
<evidence type="ECO:0000256" key="8">
    <source>
        <dbReference type="ARBA" id="ARBA00022982"/>
    </source>
</evidence>
<evidence type="ECO:0000256" key="1">
    <source>
        <dbReference type="ARBA" id="ARBA00001970"/>
    </source>
</evidence>
<sequence length="220" mass="24343">MEELMPRRRYILIARILHWLLAVGIVAEIILGLYGDRLPYGAGQAAARTTTIYAFHKTLGVALLAIAAAFAIWLRLGPPRTGAGRQAVQRYGWDHALARLVHWGLLIAIFAVPLTGPVLHGNGPSWGYAPILWPFGDRIPGIPDRFASHPAVAAFHIASWWLFAGLSIVHVLLWLRRRRQRRKAADGALPLLKVSLDARMVRWAPLGGVLIWLIFAVVVA</sequence>
<keyword evidence="6 13" id="KW-0812">Transmembrane</keyword>
<feature type="domain" description="Cytochrome b561 bacterial/Ni-hydrogenase" evidence="14">
    <location>
        <begin position="9"/>
        <end position="182"/>
    </location>
</feature>
<keyword evidence="4" id="KW-1003">Cell membrane</keyword>
<dbReference type="Gene3D" id="1.20.950.20">
    <property type="entry name" value="Transmembrane di-heme cytochromes, Chain C"/>
    <property type="match status" value="2"/>
</dbReference>
<evidence type="ECO:0000259" key="14">
    <source>
        <dbReference type="Pfam" id="PF01292"/>
    </source>
</evidence>
<dbReference type="GO" id="GO:0046872">
    <property type="term" value="F:metal ion binding"/>
    <property type="evidence" value="ECO:0007669"/>
    <property type="project" value="UniProtKB-KW"/>
</dbReference>
<dbReference type="GO" id="GO:0005886">
    <property type="term" value="C:plasma membrane"/>
    <property type="evidence" value="ECO:0007669"/>
    <property type="project" value="UniProtKB-SubCell"/>
</dbReference>
<feature type="transmembrane region" description="Helical" evidence="13">
    <location>
        <begin position="12"/>
        <end position="34"/>
    </location>
</feature>
<evidence type="ECO:0000256" key="5">
    <source>
        <dbReference type="ARBA" id="ARBA00022617"/>
    </source>
</evidence>
<reference evidence="15 16" key="1">
    <citation type="journal article" date="2020" name="Biotechnol. Biofuels">
        <title>New insights from the biogas microbiome by comprehensive genome-resolved metagenomics of nearly 1600 species originating from multiple anaerobic digesters.</title>
        <authorList>
            <person name="Campanaro S."/>
            <person name="Treu L."/>
            <person name="Rodriguez-R L.M."/>
            <person name="Kovalovszki A."/>
            <person name="Ziels R.M."/>
            <person name="Maus I."/>
            <person name="Zhu X."/>
            <person name="Kougias P.G."/>
            <person name="Basile A."/>
            <person name="Luo G."/>
            <person name="Schluter A."/>
            <person name="Konstantinidis K.T."/>
            <person name="Angelidaki I."/>
        </authorList>
    </citation>
    <scope>NUCLEOTIDE SEQUENCE [LARGE SCALE GENOMIC DNA]</scope>
    <source>
        <strain evidence="15">AS04akNAM_125</strain>
    </source>
</reference>
<comment type="subcellular location">
    <subcellularLocation>
        <location evidence="2">Cell membrane</location>
        <topology evidence="2">Multi-pass membrane protein</topology>
    </subcellularLocation>
</comment>
<accession>A0A832PNH7</accession>
<evidence type="ECO:0000256" key="11">
    <source>
        <dbReference type="ARBA" id="ARBA00023136"/>
    </source>
</evidence>
<dbReference type="InterPro" id="IPR052168">
    <property type="entry name" value="Cytochrome_b561_oxidase"/>
</dbReference>
<dbReference type="GO" id="GO:0009055">
    <property type="term" value="F:electron transfer activity"/>
    <property type="evidence" value="ECO:0007669"/>
    <property type="project" value="InterPro"/>
</dbReference>
<evidence type="ECO:0000256" key="12">
    <source>
        <dbReference type="ARBA" id="ARBA00037975"/>
    </source>
</evidence>
<feature type="transmembrane region" description="Helical" evidence="13">
    <location>
        <begin position="153"/>
        <end position="175"/>
    </location>
</feature>
<keyword evidence="10" id="KW-0408">Iron</keyword>
<keyword evidence="7" id="KW-0479">Metal-binding</keyword>
<comment type="similarity">
    <text evidence="12">Belongs to the cytochrome b561 family.</text>
</comment>
<dbReference type="InterPro" id="IPR016174">
    <property type="entry name" value="Di-haem_cyt_TM"/>
</dbReference>
<evidence type="ECO:0000313" key="15">
    <source>
        <dbReference type="EMBL" id="HHW34973.1"/>
    </source>
</evidence>
<protein>
    <recommendedName>
        <fullName evidence="14">Cytochrome b561 bacterial/Ni-hydrogenase domain-containing protein</fullName>
    </recommendedName>
</protein>
<evidence type="ECO:0000256" key="10">
    <source>
        <dbReference type="ARBA" id="ARBA00023004"/>
    </source>
</evidence>
<evidence type="ECO:0000313" key="16">
    <source>
        <dbReference type="Proteomes" id="UP000580830"/>
    </source>
</evidence>
<evidence type="ECO:0000256" key="3">
    <source>
        <dbReference type="ARBA" id="ARBA00022448"/>
    </source>
</evidence>
<proteinExistence type="inferred from homology"/>
<dbReference type="InterPro" id="IPR011577">
    <property type="entry name" value="Cyt_b561_bac/Ni-Hgenase"/>
</dbReference>
<dbReference type="GO" id="GO:0020037">
    <property type="term" value="F:heme binding"/>
    <property type="evidence" value="ECO:0007669"/>
    <property type="project" value="TreeGrafter"/>
</dbReference>
<dbReference type="AlphaFoldDB" id="A0A832PNH7"/>
<dbReference type="EMBL" id="DULP01000203">
    <property type="protein sequence ID" value="HHW34973.1"/>
    <property type="molecule type" value="Genomic_DNA"/>
</dbReference>
<keyword evidence="8" id="KW-0249">Electron transport</keyword>
<evidence type="ECO:0000256" key="4">
    <source>
        <dbReference type="ARBA" id="ARBA00022475"/>
    </source>
</evidence>
<dbReference type="SUPFAM" id="SSF81342">
    <property type="entry name" value="Transmembrane di-heme cytochromes"/>
    <property type="match status" value="1"/>
</dbReference>
<evidence type="ECO:0000256" key="7">
    <source>
        <dbReference type="ARBA" id="ARBA00022723"/>
    </source>
</evidence>
<keyword evidence="11 13" id="KW-0472">Membrane</keyword>
<evidence type="ECO:0000256" key="2">
    <source>
        <dbReference type="ARBA" id="ARBA00004651"/>
    </source>
</evidence>
<feature type="transmembrane region" description="Helical" evidence="13">
    <location>
        <begin position="200"/>
        <end position="219"/>
    </location>
</feature>
<keyword evidence="5" id="KW-0349">Heme</keyword>
<comment type="cofactor">
    <cofactor evidence="1">
        <name>heme b</name>
        <dbReference type="ChEBI" id="CHEBI:60344"/>
    </cofactor>
</comment>
<evidence type="ECO:0000256" key="9">
    <source>
        <dbReference type="ARBA" id="ARBA00022989"/>
    </source>
</evidence>
<evidence type="ECO:0000256" key="6">
    <source>
        <dbReference type="ARBA" id="ARBA00022692"/>
    </source>
</evidence>
<organism evidence="15 16">
    <name type="scientific">Paracoccus solventivorans</name>
    <dbReference type="NCBI Taxonomy" id="53463"/>
    <lineage>
        <taxon>Bacteria</taxon>
        <taxon>Pseudomonadati</taxon>
        <taxon>Pseudomonadota</taxon>
        <taxon>Alphaproteobacteria</taxon>
        <taxon>Rhodobacterales</taxon>
        <taxon>Paracoccaceae</taxon>
        <taxon>Paracoccus</taxon>
    </lineage>
</organism>